<name>A0ABT5WVE3_9SPHN</name>
<dbReference type="EMBL" id="JARESE010000064">
    <property type="protein sequence ID" value="MDE8653828.1"/>
    <property type="molecule type" value="Genomic_DNA"/>
</dbReference>
<keyword evidence="3" id="KW-1185">Reference proteome</keyword>
<dbReference type="RefSeq" id="WP_275229954.1">
    <property type="nucleotide sequence ID" value="NZ_JARESE010000064.1"/>
</dbReference>
<feature type="signal peptide" evidence="1">
    <location>
        <begin position="1"/>
        <end position="22"/>
    </location>
</feature>
<evidence type="ECO:0000313" key="2">
    <source>
        <dbReference type="EMBL" id="MDE8653828.1"/>
    </source>
</evidence>
<gene>
    <name evidence="2" type="ORF">PYV00_19235</name>
</gene>
<feature type="chain" id="PRO_5046036732" evidence="1">
    <location>
        <begin position="23"/>
        <end position="225"/>
    </location>
</feature>
<accession>A0ABT5WVE3</accession>
<sequence length="225" mass="23493">MRLALGGAILPLALLAAGPACASGGEHVVDDAAVETPGTCHLESWVTLSSGGGLVNSAPACTRKAWPNLEIGGFVTHSWTESTDDTLIGLSPKLMLRSEDRGIGIGIATSVGYGIQKGRFETASAIVPVTIPAGDKLRFNLNAGWLWARAGHRHDMFVGAQAEIALRKNLNVMVETFTRDQGKVGGQAGLRWTVAGGAVDLDLIGGRHVDGATRSAITFGVTVRR</sequence>
<comment type="caution">
    <text evidence="2">The sequence shown here is derived from an EMBL/GenBank/DDBJ whole genome shotgun (WGS) entry which is preliminary data.</text>
</comment>
<evidence type="ECO:0000313" key="3">
    <source>
        <dbReference type="Proteomes" id="UP001216253"/>
    </source>
</evidence>
<reference evidence="2 3" key="1">
    <citation type="submission" date="2023-03" db="EMBL/GenBank/DDBJ databases">
        <title>NovoSphingobium album sp. nov. isolated from polycyclic aromatic hydrocarbons- and heavy-metal polluted soil.</title>
        <authorList>
            <person name="Liu Z."/>
            <person name="Wang K."/>
        </authorList>
    </citation>
    <scope>NUCLEOTIDE SEQUENCE [LARGE SCALE GENOMIC DNA]</scope>
    <source>
        <strain evidence="2 3">H3SJ31-1</strain>
    </source>
</reference>
<proteinExistence type="predicted"/>
<dbReference type="Proteomes" id="UP001216253">
    <property type="component" value="Unassembled WGS sequence"/>
</dbReference>
<evidence type="ECO:0000256" key="1">
    <source>
        <dbReference type="SAM" id="SignalP"/>
    </source>
</evidence>
<keyword evidence="1" id="KW-0732">Signal</keyword>
<protein>
    <submittedName>
        <fullName evidence="2">Uncharacterized protein</fullName>
    </submittedName>
</protein>
<organism evidence="2 3">
    <name type="scientific">Novosphingobium album</name>
    <name type="common">ex Liu et al. 2023</name>
    <dbReference type="NCBI Taxonomy" id="3031130"/>
    <lineage>
        <taxon>Bacteria</taxon>
        <taxon>Pseudomonadati</taxon>
        <taxon>Pseudomonadota</taxon>
        <taxon>Alphaproteobacteria</taxon>
        <taxon>Sphingomonadales</taxon>
        <taxon>Sphingomonadaceae</taxon>
        <taxon>Novosphingobium</taxon>
    </lineage>
</organism>